<keyword evidence="2" id="KW-1185">Reference proteome</keyword>
<dbReference type="GeneID" id="70226781"/>
<evidence type="ECO:0000313" key="2">
    <source>
        <dbReference type="Proteomes" id="UP000720189"/>
    </source>
</evidence>
<evidence type="ECO:0000313" key="1">
    <source>
        <dbReference type="EMBL" id="KAH7232345.1"/>
    </source>
</evidence>
<dbReference type="EMBL" id="JAGMUX010000019">
    <property type="protein sequence ID" value="KAH7232345.1"/>
    <property type="molecule type" value="Genomic_DNA"/>
</dbReference>
<accession>A0A9P9G398</accession>
<gene>
    <name evidence="1" type="ORF">BKA55DRAFT_624637</name>
</gene>
<sequence length="109" mass="11961">MSVQGQVRDVKHGGIGEVEAGKGVITRYADGRATRFTFKTKFDRVPNVQITPILGGQYEAFRNFWLYHLHPTGGPAVDESGFYLGICGDTGQTINFEYLAIAVYTAGDE</sequence>
<comment type="caution">
    <text evidence="1">The sequence shown here is derived from an EMBL/GenBank/DDBJ whole genome shotgun (WGS) entry which is preliminary data.</text>
</comment>
<reference evidence="1" key="1">
    <citation type="journal article" date="2021" name="Nat. Commun.">
        <title>Genetic determinants of endophytism in the Arabidopsis root mycobiome.</title>
        <authorList>
            <person name="Mesny F."/>
            <person name="Miyauchi S."/>
            <person name="Thiergart T."/>
            <person name="Pickel B."/>
            <person name="Atanasova L."/>
            <person name="Karlsson M."/>
            <person name="Huettel B."/>
            <person name="Barry K.W."/>
            <person name="Haridas S."/>
            <person name="Chen C."/>
            <person name="Bauer D."/>
            <person name="Andreopoulos W."/>
            <person name="Pangilinan J."/>
            <person name="LaButti K."/>
            <person name="Riley R."/>
            <person name="Lipzen A."/>
            <person name="Clum A."/>
            <person name="Drula E."/>
            <person name="Henrissat B."/>
            <person name="Kohler A."/>
            <person name="Grigoriev I.V."/>
            <person name="Martin F.M."/>
            <person name="Hacquard S."/>
        </authorList>
    </citation>
    <scope>NUCLEOTIDE SEQUENCE</scope>
    <source>
        <strain evidence="1">MPI-CAGE-AT-0023</strain>
    </source>
</reference>
<dbReference type="RefSeq" id="XP_046044005.1">
    <property type="nucleotide sequence ID" value="XM_046196827.1"/>
</dbReference>
<dbReference type="Proteomes" id="UP000720189">
    <property type="component" value="Unassembled WGS sequence"/>
</dbReference>
<name>A0A9P9G398_FUSRE</name>
<dbReference type="AlphaFoldDB" id="A0A9P9G398"/>
<dbReference type="OrthoDB" id="4419531at2759"/>
<protein>
    <submittedName>
        <fullName evidence="1">Uncharacterized protein</fullName>
    </submittedName>
</protein>
<organism evidence="1 2">
    <name type="scientific">Fusarium redolens</name>
    <dbReference type="NCBI Taxonomy" id="48865"/>
    <lineage>
        <taxon>Eukaryota</taxon>
        <taxon>Fungi</taxon>
        <taxon>Dikarya</taxon>
        <taxon>Ascomycota</taxon>
        <taxon>Pezizomycotina</taxon>
        <taxon>Sordariomycetes</taxon>
        <taxon>Hypocreomycetidae</taxon>
        <taxon>Hypocreales</taxon>
        <taxon>Nectriaceae</taxon>
        <taxon>Fusarium</taxon>
        <taxon>Fusarium redolens species complex</taxon>
    </lineage>
</organism>
<proteinExistence type="predicted"/>